<proteinExistence type="predicted"/>
<dbReference type="OrthoDB" id="3183633at2"/>
<evidence type="ECO:0000256" key="1">
    <source>
        <dbReference type="SAM" id="MobiDB-lite"/>
    </source>
</evidence>
<evidence type="ECO:0000313" key="3">
    <source>
        <dbReference type="EMBL" id="KAB8197847.1"/>
    </source>
</evidence>
<dbReference type="InterPro" id="IPR029044">
    <property type="entry name" value="Nucleotide-diphossugar_trans"/>
</dbReference>
<gene>
    <name evidence="3" type="ORF">FH608_004850</name>
</gene>
<protein>
    <submittedName>
        <fullName evidence="3">Glycosyltransferase</fullName>
    </submittedName>
</protein>
<dbReference type="Proteomes" id="UP000312512">
    <property type="component" value="Unassembled WGS sequence"/>
</dbReference>
<dbReference type="GO" id="GO:0016758">
    <property type="term" value="F:hexosyltransferase activity"/>
    <property type="evidence" value="ECO:0007669"/>
    <property type="project" value="UniProtKB-ARBA"/>
</dbReference>
<dbReference type="EMBL" id="VDLX02000001">
    <property type="protein sequence ID" value="KAB8197847.1"/>
    <property type="molecule type" value="Genomic_DNA"/>
</dbReference>
<keyword evidence="3" id="KW-0808">Transferase</keyword>
<evidence type="ECO:0000313" key="4">
    <source>
        <dbReference type="Proteomes" id="UP000312512"/>
    </source>
</evidence>
<dbReference type="CDD" id="cd00761">
    <property type="entry name" value="Glyco_tranf_GTA_type"/>
    <property type="match status" value="1"/>
</dbReference>
<feature type="region of interest" description="Disordered" evidence="1">
    <location>
        <begin position="1"/>
        <end position="25"/>
    </location>
</feature>
<dbReference type="Pfam" id="PF00535">
    <property type="entry name" value="Glycos_transf_2"/>
    <property type="match status" value="1"/>
</dbReference>
<name>A0A5C4WWL6_9ACTN</name>
<sequence length="653" mass="73291">MNRASVRCPDERAGETDNHPGRGERMPVLSVIVPFHNVEKYIGPCLESIAAQTMDDLEVICVDDGSADGGPAVVESMRAGDRRITLLRQGNHGVGRARNVGVRRATGRYLAFVDGDDTVPRDAFKRLVSSLEATGSDLACGNVMRLYRNLLIPSWAHREAFARPVKSTHITRHPLLVRDRMLWNKVYRRAFWDRLGLTFPERMYEDQPVAMAAHVGARSVDVLAAVVYHWRERDEPGASITQRCLEPDNLRDRLLSVLQTSAVLVRGAPELKTDFDRDTLDIDMSVAAEAMAAMGPTADPALLDLAVRYLDGVSHEAWLSLPYALRLQVHLLHQRRLAELAYVFTQERCGQLQPRVSSAGLLRRRWYGRHPSMPQQLSDVSGELRTRARLVSLDWRGGMLYGAGRVGVGRFDVRELRRMRVKVWLEERRTGETVPLSDEESAPTWESVVQEDGGALPEHAFPFRFAFDPAALTPAQLARRGRWDLYVQLRGHGLRLDGRVSGPRWSPPLIPAPRRRNGVWLVPVRSPKGRWGLRLRKAPAIIGECRVDGGDLVFSGALSDVGDGDPVVRLRRRSDGEEMYFPATLAGRDFEARVPLADIDESVGRESWWEVLLDQGRAIRPLVRTKERPVATVAARRFLVDRGEDGCLLLAER</sequence>
<evidence type="ECO:0000259" key="2">
    <source>
        <dbReference type="Pfam" id="PF00535"/>
    </source>
</evidence>
<dbReference type="SUPFAM" id="SSF53448">
    <property type="entry name" value="Nucleotide-diphospho-sugar transferases"/>
    <property type="match status" value="1"/>
</dbReference>
<reference evidence="3 4" key="1">
    <citation type="submission" date="2019-10" db="EMBL/GenBank/DDBJ databases">
        <title>Nonomuraea sp. nov., isolated from Phyllanthus amarus.</title>
        <authorList>
            <person name="Klykleung N."/>
            <person name="Tanasupawat S."/>
        </authorList>
    </citation>
    <scope>NUCLEOTIDE SEQUENCE [LARGE SCALE GENOMIC DNA]</scope>
    <source>
        <strain evidence="3 4">PA1-10</strain>
    </source>
</reference>
<accession>A0A5C4WWL6</accession>
<feature type="domain" description="Glycosyltransferase 2-like" evidence="2">
    <location>
        <begin position="30"/>
        <end position="190"/>
    </location>
</feature>
<dbReference type="PANTHER" id="PTHR22916:SF3">
    <property type="entry name" value="UDP-GLCNAC:BETAGAL BETA-1,3-N-ACETYLGLUCOSAMINYLTRANSFERASE-LIKE PROTEIN 1"/>
    <property type="match status" value="1"/>
</dbReference>
<keyword evidence="4" id="KW-1185">Reference proteome</keyword>
<dbReference type="PANTHER" id="PTHR22916">
    <property type="entry name" value="GLYCOSYLTRANSFERASE"/>
    <property type="match status" value="1"/>
</dbReference>
<organism evidence="3 4">
    <name type="scientific">Nonomuraea phyllanthi</name>
    <dbReference type="NCBI Taxonomy" id="2219224"/>
    <lineage>
        <taxon>Bacteria</taxon>
        <taxon>Bacillati</taxon>
        <taxon>Actinomycetota</taxon>
        <taxon>Actinomycetes</taxon>
        <taxon>Streptosporangiales</taxon>
        <taxon>Streptosporangiaceae</taxon>
        <taxon>Nonomuraea</taxon>
    </lineage>
</organism>
<feature type="compositionally biased region" description="Basic and acidic residues" evidence="1">
    <location>
        <begin position="8"/>
        <end position="25"/>
    </location>
</feature>
<dbReference type="AlphaFoldDB" id="A0A5C4WWL6"/>
<dbReference type="Gene3D" id="3.90.550.10">
    <property type="entry name" value="Spore Coat Polysaccharide Biosynthesis Protein SpsA, Chain A"/>
    <property type="match status" value="1"/>
</dbReference>
<comment type="caution">
    <text evidence="3">The sequence shown here is derived from an EMBL/GenBank/DDBJ whole genome shotgun (WGS) entry which is preliminary data.</text>
</comment>
<dbReference type="InterPro" id="IPR001173">
    <property type="entry name" value="Glyco_trans_2-like"/>
</dbReference>